<dbReference type="RefSeq" id="WP_344598071.1">
    <property type="nucleotide sequence ID" value="NZ_BAAARW010000046.1"/>
</dbReference>
<accession>A0ABP5XL84</accession>
<evidence type="ECO:0000313" key="3">
    <source>
        <dbReference type="Proteomes" id="UP001501231"/>
    </source>
</evidence>
<evidence type="ECO:0000256" key="1">
    <source>
        <dbReference type="SAM" id="MobiDB-lite"/>
    </source>
</evidence>
<comment type="caution">
    <text evidence="2">The sequence shown here is derived from an EMBL/GenBank/DDBJ whole genome shotgun (WGS) entry which is preliminary data.</text>
</comment>
<feature type="region of interest" description="Disordered" evidence="1">
    <location>
        <begin position="181"/>
        <end position="201"/>
    </location>
</feature>
<organism evidence="2 3">
    <name type="scientific">Actinomadura vinacea</name>
    <dbReference type="NCBI Taxonomy" id="115336"/>
    <lineage>
        <taxon>Bacteria</taxon>
        <taxon>Bacillati</taxon>
        <taxon>Actinomycetota</taxon>
        <taxon>Actinomycetes</taxon>
        <taxon>Streptosporangiales</taxon>
        <taxon>Thermomonosporaceae</taxon>
        <taxon>Actinomadura</taxon>
    </lineage>
</organism>
<protein>
    <submittedName>
        <fullName evidence="2">Uncharacterized protein</fullName>
    </submittedName>
</protein>
<reference evidence="3" key="1">
    <citation type="journal article" date="2019" name="Int. J. Syst. Evol. Microbiol.">
        <title>The Global Catalogue of Microorganisms (GCM) 10K type strain sequencing project: providing services to taxonomists for standard genome sequencing and annotation.</title>
        <authorList>
            <consortium name="The Broad Institute Genomics Platform"/>
            <consortium name="The Broad Institute Genome Sequencing Center for Infectious Disease"/>
            <person name="Wu L."/>
            <person name="Ma J."/>
        </authorList>
    </citation>
    <scope>NUCLEOTIDE SEQUENCE [LARGE SCALE GENOMIC DNA]</scope>
    <source>
        <strain evidence="3">JCM 3325</strain>
    </source>
</reference>
<sequence>MSEDRDVWDELLPAGFLHGLREAHLEATLAVFGSLSRGAGFKDRSYGYTSYDVLESQINRVFEGDPAVARDNLNNSPGWRRGRYRVLLKRHEFGAVRGIRWDRDSATKQLVARQGFDGDPQLALDFGDGLACDTSETVTLVLAHSASEEPLELELFLGRPRLNEGGGDPWHWLLELSGDALGPDPRRRPAERTLPLWTDGAADADTVDVPMRLRGRPLDEKAQ</sequence>
<gene>
    <name evidence="2" type="ORF">GCM10010191_91080</name>
</gene>
<dbReference type="Proteomes" id="UP001501231">
    <property type="component" value="Unassembled WGS sequence"/>
</dbReference>
<dbReference type="EMBL" id="BAAARW010000046">
    <property type="protein sequence ID" value="GAA2457166.1"/>
    <property type="molecule type" value="Genomic_DNA"/>
</dbReference>
<keyword evidence="3" id="KW-1185">Reference proteome</keyword>
<name>A0ABP5XL84_9ACTN</name>
<proteinExistence type="predicted"/>
<evidence type="ECO:0000313" key="2">
    <source>
        <dbReference type="EMBL" id="GAA2457166.1"/>
    </source>
</evidence>